<gene>
    <name evidence="4" type="ORF">GCM10023169_31230</name>
</gene>
<keyword evidence="5" id="KW-1185">Reference proteome</keyword>
<dbReference type="Proteomes" id="UP001500622">
    <property type="component" value="Unassembled WGS sequence"/>
</dbReference>
<evidence type="ECO:0000259" key="3">
    <source>
        <dbReference type="Pfam" id="PF13191"/>
    </source>
</evidence>
<evidence type="ECO:0000256" key="1">
    <source>
        <dbReference type="ARBA" id="ARBA00022741"/>
    </source>
</evidence>
<reference evidence="5" key="1">
    <citation type="journal article" date="2019" name="Int. J. Syst. Evol. Microbiol.">
        <title>The Global Catalogue of Microorganisms (GCM) 10K type strain sequencing project: providing services to taxonomists for standard genome sequencing and annotation.</title>
        <authorList>
            <consortium name="The Broad Institute Genomics Platform"/>
            <consortium name="The Broad Institute Genome Sequencing Center for Infectious Disease"/>
            <person name="Wu L."/>
            <person name="Ma J."/>
        </authorList>
    </citation>
    <scope>NUCLEOTIDE SEQUENCE [LARGE SCALE GENOMIC DNA]</scope>
    <source>
        <strain evidence="5">JCM 17810</strain>
    </source>
</reference>
<protein>
    <recommendedName>
        <fullName evidence="3">Orc1-like AAA ATPase domain-containing protein</fullName>
    </recommendedName>
</protein>
<keyword evidence="1" id="KW-0547">Nucleotide-binding</keyword>
<evidence type="ECO:0000313" key="5">
    <source>
        <dbReference type="Proteomes" id="UP001500622"/>
    </source>
</evidence>
<evidence type="ECO:0000256" key="2">
    <source>
        <dbReference type="ARBA" id="ARBA00022840"/>
    </source>
</evidence>
<dbReference type="PANTHER" id="PTHR16305:SF28">
    <property type="entry name" value="GUANYLATE CYCLASE DOMAIN-CONTAINING PROTEIN"/>
    <property type="match status" value="1"/>
</dbReference>
<dbReference type="Gene3D" id="3.40.50.300">
    <property type="entry name" value="P-loop containing nucleotide triphosphate hydrolases"/>
    <property type="match status" value="1"/>
</dbReference>
<dbReference type="InterPro" id="IPR027417">
    <property type="entry name" value="P-loop_NTPase"/>
</dbReference>
<dbReference type="SUPFAM" id="SSF52540">
    <property type="entry name" value="P-loop containing nucleoside triphosphate hydrolases"/>
    <property type="match status" value="1"/>
</dbReference>
<feature type="domain" description="Orc1-like AAA ATPase" evidence="3">
    <location>
        <begin position="6"/>
        <end position="136"/>
    </location>
</feature>
<proteinExistence type="predicted"/>
<dbReference type="RefSeq" id="WP_345217192.1">
    <property type="nucleotide sequence ID" value="NZ_BAABGN010000012.1"/>
</dbReference>
<evidence type="ECO:0000313" key="4">
    <source>
        <dbReference type="EMBL" id="GAA4429212.1"/>
    </source>
</evidence>
<dbReference type="InterPro" id="IPR041664">
    <property type="entry name" value="AAA_16"/>
</dbReference>
<dbReference type="PANTHER" id="PTHR16305">
    <property type="entry name" value="TESTICULAR SOLUBLE ADENYLYL CYCLASE"/>
    <property type="match status" value="1"/>
</dbReference>
<accession>A0ABP8LJA0</accession>
<name>A0ABP8LJA0_9MICO</name>
<sequence length="231" mass="25699">MESLPTFIGRREELQSISVAVRECGAQREPRYVLIEGPPGIGKTTLLNQAVAMMSESRRVIIYLDADDRGRAGFAARQLLRKPHRNRARQDREGLQARVQAAADSIEAPIVVAVEDFHWVDTMSADIFFDVIRDMEPVPMFNPVTMRSSDRADLRRFSRLADTKAEAVHCVLAPFTAEEIRGILREATDLPVGMAVARRVQEATDGFPQFVAAVVAWLRAAPRGRAATSSR</sequence>
<keyword evidence="2" id="KW-0067">ATP-binding</keyword>
<dbReference type="EMBL" id="BAABGN010000012">
    <property type="protein sequence ID" value="GAA4429212.1"/>
    <property type="molecule type" value="Genomic_DNA"/>
</dbReference>
<organism evidence="4 5">
    <name type="scientific">Georgenia halophila</name>
    <dbReference type="NCBI Taxonomy" id="620889"/>
    <lineage>
        <taxon>Bacteria</taxon>
        <taxon>Bacillati</taxon>
        <taxon>Actinomycetota</taxon>
        <taxon>Actinomycetes</taxon>
        <taxon>Micrococcales</taxon>
        <taxon>Bogoriellaceae</taxon>
        <taxon>Georgenia</taxon>
    </lineage>
</organism>
<dbReference type="Pfam" id="PF13191">
    <property type="entry name" value="AAA_16"/>
    <property type="match status" value="1"/>
</dbReference>
<comment type="caution">
    <text evidence="4">The sequence shown here is derived from an EMBL/GenBank/DDBJ whole genome shotgun (WGS) entry which is preliminary data.</text>
</comment>